<dbReference type="Gene3D" id="3.50.50.60">
    <property type="entry name" value="FAD/NAD(P)-binding domain"/>
    <property type="match status" value="1"/>
</dbReference>
<gene>
    <name evidence="6" type="ORF">GCM10023168_09300</name>
</gene>
<dbReference type="InterPro" id="IPR027266">
    <property type="entry name" value="TrmE/GcvT-like"/>
</dbReference>
<dbReference type="InterPro" id="IPR006222">
    <property type="entry name" value="GCVT_N"/>
</dbReference>
<dbReference type="InterPro" id="IPR036188">
    <property type="entry name" value="FAD/NAD-bd_sf"/>
</dbReference>
<dbReference type="SUPFAM" id="SSF101790">
    <property type="entry name" value="Aminomethyltransferase beta-barrel domain"/>
    <property type="match status" value="1"/>
</dbReference>
<dbReference type="Pfam" id="PF01266">
    <property type="entry name" value="DAO"/>
    <property type="match status" value="1"/>
</dbReference>
<dbReference type="SUPFAM" id="SSF103025">
    <property type="entry name" value="Folate-binding domain"/>
    <property type="match status" value="1"/>
</dbReference>
<feature type="domain" description="Aminomethyltransferase C-terminal" evidence="4">
    <location>
        <begin position="745"/>
        <end position="828"/>
    </location>
</feature>
<dbReference type="Pfam" id="PF01571">
    <property type="entry name" value="GCV_T"/>
    <property type="match status" value="1"/>
</dbReference>
<dbReference type="InterPro" id="IPR006076">
    <property type="entry name" value="FAD-dep_OxRdtase"/>
</dbReference>
<dbReference type="Gene3D" id="3.30.1360.120">
    <property type="entry name" value="Probable tRNA modification gtpase trme, domain 1"/>
    <property type="match status" value="1"/>
</dbReference>
<evidence type="ECO:0000313" key="7">
    <source>
        <dbReference type="Proteomes" id="UP001500945"/>
    </source>
</evidence>
<evidence type="ECO:0000259" key="3">
    <source>
        <dbReference type="Pfam" id="PF01571"/>
    </source>
</evidence>
<dbReference type="InterPro" id="IPR032503">
    <property type="entry name" value="FAO_M"/>
</dbReference>
<dbReference type="PANTHER" id="PTHR43757">
    <property type="entry name" value="AMINOMETHYLTRANSFERASE"/>
    <property type="match status" value="1"/>
</dbReference>
<dbReference type="Proteomes" id="UP001500945">
    <property type="component" value="Unassembled WGS sequence"/>
</dbReference>
<reference evidence="7" key="1">
    <citation type="journal article" date="2019" name="Int. J. Syst. Evol. Microbiol.">
        <title>The Global Catalogue of Microorganisms (GCM) 10K type strain sequencing project: providing services to taxonomists for standard genome sequencing and annotation.</title>
        <authorList>
            <consortium name="The Broad Institute Genomics Platform"/>
            <consortium name="The Broad Institute Genome Sequencing Center for Infectious Disease"/>
            <person name="Wu L."/>
            <person name="Ma J."/>
        </authorList>
    </citation>
    <scope>NUCLEOTIDE SEQUENCE [LARGE SCALE GENOMIC DNA]</scope>
    <source>
        <strain evidence="7">JCM 17809</strain>
    </source>
</reference>
<feature type="domain" description="FAD dependent oxidoreductase central" evidence="5">
    <location>
        <begin position="389"/>
        <end position="440"/>
    </location>
</feature>
<comment type="caution">
    <text evidence="6">The sequence shown here is derived from an EMBL/GenBank/DDBJ whole genome shotgun (WGS) entry which is preliminary data.</text>
</comment>
<protein>
    <submittedName>
        <fullName evidence="6">FAD-dependent oxidoreductase</fullName>
    </submittedName>
</protein>
<evidence type="ECO:0000256" key="1">
    <source>
        <dbReference type="ARBA" id="ARBA00008609"/>
    </source>
</evidence>
<evidence type="ECO:0000313" key="6">
    <source>
        <dbReference type="EMBL" id="GAA4400492.1"/>
    </source>
</evidence>
<comment type="similarity">
    <text evidence="1">Belongs to the GcvT family.</text>
</comment>
<name>A0ABP8K4Y8_9MICO</name>
<dbReference type="Gene3D" id="3.30.9.10">
    <property type="entry name" value="D-Amino Acid Oxidase, subunit A, domain 2"/>
    <property type="match status" value="1"/>
</dbReference>
<organism evidence="6 7">
    <name type="scientific">Fodinibacter luteus</name>
    <dbReference type="NCBI Taxonomy" id="552064"/>
    <lineage>
        <taxon>Bacteria</taxon>
        <taxon>Bacillati</taxon>
        <taxon>Actinomycetota</taxon>
        <taxon>Actinomycetes</taxon>
        <taxon>Micrococcales</taxon>
        <taxon>Intrasporangiaceae</taxon>
        <taxon>Fodinibacter (ex Wang et al. 2009)</taxon>
    </lineage>
</organism>
<proteinExistence type="inferred from homology"/>
<sequence>MSTAAAPDPPHPSPSGPRALPQRARVVVIGGGVIGAAIAYHLAHLGVTDVLVLERDRLTSGTTWHAAGLMTCFGSTNETNTRLRLSSRDLYARLEAETGVATGFKPVGLIEAAADADRLEEYRRVAAFQRVHGLEVEEIGPREMAEMFPLARTDDLLAGFHVPGDGRVNPVDLTMSLARGARTLGVRVVEGVSVEQVLTRPRGLVEEVVGVHTDAGDVECEVVVNCAGMWARELAGRNGVVVPNQAAEHYYLVTEPIDGMSPDAPVFEDPAAHGYYREEGGGMMVGLFEPVAAAWKVDGIPHDFSFGEITPDWDRMGPFVERALSRVPVVETVGIRTFFCGPESFTPDLAPAVGEAPGIHNYFVCAGLNSVGILSAGGLGRIVAHWVAEGRPDVDVTGFDVARFRDWQLHPRHRAERTAEILGTVYAAHTPGVELASARGEFRSPVHDRLVAEGARLRDVSGWESAAWYAGRGRTPRAEPGWGPQPWFEHWAAEHRAVREAVGLMDMSFMAKFAVRGPDAGAVLDRLSAGAVDERDGVITYTQWLDDHGGIRADLTVTRLAPDDFLVVASDTAHGSALGQLRRAVGDADATVEDVTTDLALLTVQGPASRATLAAAAPGTDWSTGAFPFRAVRRVEVGGVDVLAIRITYLGELGWELYVPAGRAPQVWDAVLEAGEAHGIRPAGLRALSSLRLEKGYRDFGHDIDNTDDVWGVGLGFAVALDKPGGFTGREATLAARERGTPHHRLVQVLLTDPEPLLFHAEPVLRDGVVVGEVRSASYGWTLGGAVGLAFVGGHGPVTPQWLAEGTWEVDVAGTRHPARVSLRPMYDPTSARVTA</sequence>
<dbReference type="InterPro" id="IPR013977">
    <property type="entry name" value="GcvT_C"/>
</dbReference>
<evidence type="ECO:0000259" key="4">
    <source>
        <dbReference type="Pfam" id="PF08669"/>
    </source>
</evidence>
<dbReference type="Pfam" id="PF08669">
    <property type="entry name" value="GCV_T_C"/>
    <property type="match status" value="1"/>
</dbReference>
<evidence type="ECO:0000259" key="5">
    <source>
        <dbReference type="Pfam" id="PF16350"/>
    </source>
</evidence>
<feature type="domain" description="GCVT N-terminal" evidence="3">
    <location>
        <begin position="446"/>
        <end position="723"/>
    </location>
</feature>
<feature type="domain" description="FAD dependent oxidoreductase" evidence="2">
    <location>
        <begin position="25"/>
        <end position="386"/>
    </location>
</feature>
<accession>A0ABP8K4Y8</accession>
<evidence type="ECO:0000259" key="2">
    <source>
        <dbReference type="Pfam" id="PF01266"/>
    </source>
</evidence>
<dbReference type="SUPFAM" id="SSF54373">
    <property type="entry name" value="FAD-linked reductases, C-terminal domain"/>
    <property type="match status" value="1"/>
</dbReference>
<dbReference type="RefSeq" id="WP_345202843.1">
    <property type="nucleotide sequence ID" value="NZ_BAABGM010000004.1"/>
</dbReference>
<dbReference type="EMBL" id="BAABGM010000004">
    <property type="protein sequence ID" value="GAA4400492.1"/>
    <property type="molecule type" value="Genomic_DNA"/>
</dbReference>
<dbReference type="InterPro" id="IPR029043">
    <property type="entry name" value="GcvT/YgfZ_C"/>
</dbReference>
<dbReference type="PANTHER" id="PTHR43757:SF15">
    <property type="entry name" value="PYRUVATE DEHYDROGENASE PHOSPHATASE REGULATORY SUBUNIT, MITOCHONDRIAL-LIKE"/>
    <property type="match status" value="1"/>
</dbReference>
<dbReference type="SUPFAM" id="SSF51905">
    <property type="entry name" value="FAD/NAD(P)-binding domain"/>
    <property type="match status" value="1"/>
</dbReference>
<dbReference type="Pfam" id="PF16350">
    <property type="entry name" value="FAO_M"/>
    <property type="match status" value="1"/>
</dbReference>
<dbReference type="InterPro" id="IPR028896">
    <property type="entry name" value="GcvT/YgfZ/DmdA"/>
</dbReference>
<keyword evidence="7" id="KW-1185">Reference proteome</keyword>